<proteinExistence type="predicted"/>
<evidence type="ECO:0000313" key="4">
    <source>
        <dbReference type="Proteomes" id="UP000318093"/>
    </source>
</evidence>
<accession>A0A537J2D2</accession>
<evidence type="ECO:0000256" key="1">
    <source>
        <dbReference type="SAM" id="SignalP"/>
    </source>
</evidence>
<evidence type="ECO:0000313" key="3">
    <source>
        <dbReference type="EMBL" id="TMI77687.1"/>
    </source>
</evidence>
<organism evidence="3 4">
    <name type="scientific">Candidatus Segetimicrobium genomatis</name>
    <dbReference type="NCBI Taxonomy" id="2569760"/>
    <lineage>
        <taxon>Bacteria</taxon>
        <taxon>Bacillati</taxon>
        <taxon>Candidatus Sysuimicrobiota</taxon>
        <taxon>Candidatus Sysuimicrobiia</taxon>
        <taxon>Candidatus Sysuimicrobiales</taxon>
        <taxon>Candidatus Segetimicrobiaceae</taxon>
        <taxon>Candidatus Segetimicrobium</taxon>
    </lineage>
</organism>
<gene>
    <name evidence="3" type="ORF">E6H03_13475</name>
</gene>
<sequence length="203" mass="21159">MRRNTRSTHLVAVIAVSVFLTVPMAAGAAPAGPVATIAGSVAAVNGGNVTIASSDGSRKVAKIQPDTLILRRESATLGAIKPGDALAVTATKGAEGSLTAVSINIFSPQLWSRVRKGQWMMETGNIMTNALVTQVVERVDGRTLYMKLDQGTGMISVPNAAEIHRLITVRLGDLKPGLRVTVRGVADSDGTIKASSITFDRPG</sequence>
<dbReference type="AlphaFoldDB" id="A0A537J2D2"/>
<dbReference type="InterPro" id="IPR043724">
    <property type="entry name" value="DUF5666"/>
</dbReference>
<dbReference type="EMBL" id="VBAN01000485">
    <property type="protein sequence ID" value="TMI77687.1"/>
    <property type="molecule type" value="Genomic_DNA"/>
</dbReference>
<dbReference type="Pfam" id="PF18914">
    <property type="entry name" value="DUF5666"/>
    <property type="match status" value="1"/>
</dbReference>
<reference evidence="3 4" key="1">
    <citation type="journal article" date="2019" name="Nat. Microbiol.">
        <title>Mediterranean grassland soil C-N compound turnover is dependent on rainfall and depth, and is mediated by genomically divergent microorganisms.</title>
        <authorList>
            <person name="Diamond S."/>
            <person name="Andeer P.F."/>
            <person name="Li Z."/>
            <person name="Crits-Christoph A."/>
            <person name="Burstein D."/>
            <person name="Anantharaman K."/>
            <person name="Lane K.R."/>
            <person name="Thomas B.C."/>
            <person name="Pan C."/>
            <person name="Northen T.R."/>
            <person name="Banfield J.F."/>
        </authorList>
    </citation>
    <scope>NUCLEOTIDE SEQUENCE [LARGE SCALE GENOMIC DNA]</scope>
    <source>
        <strain evidence="3">NP_6</strain>
    </source>
</reference>
<feature type="signal peptide" evidence="1">
    <location>
        <begin position="1"/>
        <end position="28"/>
    </location>
</feature>
<protein>
    <recommendedName>
        <fullName evidence="2">DUF5666 domain-containing protein</fullName>
    </recommendedName>
</protein>
<comment type="caution">
    <text evidence="3">The sequence shown here is derived from an EMBL/GenBank/DDBJ whole genome shotgun (WGS) entry which is preliminary data.</text>
</comment>
<evidence type="ECO:0000259" key="2">
    <source>
        <dbReference type="Pfam" id="PF18914"/>
    </source>
</evidence>
<name>A0A537J2D2_9BACT</name>
<feature type="domain" description="DUF5666" evidence="2">
    <location>
        <begin position="171"/>
        <end position="197"/>
    </location>
</feature>
<feature type="chain" id="PRO_5022016830" description="DUF5666 domain-containing protein" evidence="1">
    <location>
        <begin position="29"/>
        <end position="203"/>
    </location>
</feature>
<dbReference type="Proteomes" id="UP000318093">
    <property type="component" value="Unassembled WGS sequence"/>
</dbReference>
<keyword evidence="1" id="KW-0732">Signal</keyword>